<accession>A0A1G7QF76</accession>
<dbReference type="GO" id="GO:0005764">
    <property type="term" value="C:lysosome"/>
    <property type="evidence" value="ECO:0007669"/>
    <property type="project" value="TreeGrafter"/>
</dbReference>
<dbReference type="Proteomes" id="UP000199045">
    <property type="component" value="Unassembled WGS sequence"/>
</dbReference>
<feature type="signal peptide" evidence="8">
    <location>
        <begin position="1"/>
        <end position="20"/>
    </location>
</feature>
<feature type="domain" description="Glycoside hydrolase family 29 N-terminal" evidence="9">
    <location>
        <begin position="21"/>
        <end position="330"/>
    </location>
</feature>
<name>A0A1G7QF76_CHIFI</name>
<dbReference type="RefSeq" id="WP_089834144.1">
    <property type="nucleotide sequence ID" value="NZ_FNBN01000003.1"/>
</dbReference>
<protein>
    <recommendedName>
        <fullName evidence="3">alpha-L-fucosidase</fullName>
        <ecNumber evidence="3">3.2.1.51</ecNumber>
    </recommendedName>
</protein>
<evidence type="ECO:0000256" key="1">
    <source>
        <dbReference type="ARBA" id="ARBA00004071"/>
    </source>
</evidence>
<evidence type="ECO:0000256" key="2">
    <source>
        <dbReference type="ARBA" id="ARBA00007951"/>
    </source>
</evidence>
<feature type="site" description="May be important for catalysis" evidence="7">
    <location>
        <position position="264"/>
    </location>
</feature>
<keyword evidence="5" id="KW-0378">Hydrolase</keyword>
<dbReference type="GO" id="GO:0006004">
    <property type="term" value="P:fucose metabolic process"/>
    <property type="evidence" value="ECO:0007669"/>
    <property type="project" value="InterPro"/>
</dbReference>
<dbReference type="InterPro" id="IPR000933">
    <property type="entry name" value="Glyco_hydro_29"/>
</dbReference>
<sequence length="446" mass="50475">MKRFLSSAVLTLSLFQSANAQQHIQPAAIQDKMQWFADAKLGIFIHWGIYSVKGVDESWSFYNKKITYADYMQQLKGFTARHYHPEEWAALIKESGARYAVVTTKHHDGVALWDTKLSKLDMANSTPAKRDVLTPLYTALRQQGIKAGAYFSLIDWSYADYPQFLKDSSRYNAQKDPARWQRFLNYYEGQLKEVMQQYNPDLWWFDGDWEHSAEEWEAVKMRKMLTDHNPLTIINGRLQGYGDYDTPEQNFPVSRPNFKWWELCMTINNNWGYHPDDTNYKTPYEVITIFADAISNGGNMLLDIGPAEDGTIPAEEVTVLKELGAWNKKHAPAVFNTVAGIPAGHFYGPTTLSKDSSTLYLFLPGNVSGQVMVKGLINNIQKISVVGNGQALTHKIVGKISWSAVPGLVYIDVPAAVQDKYMTVLAVELDGPVKLYRGKGGFLTNE</sequence>
<evidence type="ECO:0000256" key="8">
    <source>
        <dbReference type="SAM" id="SignalP"/>
    </source>
</evidence>
<evidence type="ECO:0000256" key="6">
    <source>
        <dbReference type="ARBA" id="ARBA00023295"/>
    </source>
</evidence>
<dbReference type="STRING" id="104663.SAMN04488121_10336"/>
<comment type="function">
    <text evidence="1">Alpha-L-fucosidase is responsible for hydrolyzing the alpha-1,6-linked fucose joined to the reducing-end N-acetylglucosamine of the carbohydrate moieties of glycoproteins.</text>
</comment>
<evidence type="ECO:0000256" key="4">
    <source>
        <dbReference type="ARBA" id="ARBA00022729"/>
    </source>
</evidence>
<evidence type="ECO:0000256" key="7">
    <source>
        <dbReference type="PIRSR" id="PIRSR001092-1"/>
    </source>
</evidence>
<dbReference type="InterPro" id="IPR017853">
    <property type="entry name" value="GH"/>
</dbReference>
<dbReference type="SMART" id="SM00812">
    <property type="entry name" value="Alpha_L_fucos"/>
    <property type="match status" value="1"/>
</dbReference>
<dbReference type="EMBL" id="FNBN01000003">
    <property type="protein sequence ID" value="SDF97154.1"/>
    <property type="molecule type" value="Genomic_DNA"/>
</dbReference>
<dbReference type="PANTHER" id="PTHR10030">
    <property type="entry name" value="ALPHA-L-FUCOSIDASE"/>
    <property type="match status" value="1"/>
</dbReference>
<keyword evidence="6" id="KW-0326">Glycosidase</keyword>
<dbReference type="GO" id="GO:0016139">
    <property type="term" value="P:glycoside catabolic process"/>
    <property type="evidence" value="ECO:0007669"/>
    <property type="project" value="TreeGrafter"/>
</dbReference>
<dbReference type="InterPro" id="IPR057739">
    <property type="entry name" value="Glyco_hydro_29_N"/>
</dbReference>
<dbReference type="PANTHER" id="PTHR10030:SF37">
    <property type="entry name" value="ALPHA-L-FUCOSIDASE-RELATED"/>
    <property type="match status" value="1"/>
</dbReference>
<evidence type="ECO:0000256" key="5">
    <source>
        <dbReference type="ARBA" id="ARBA00022801"/>
    </source>
</evidence>
<dbReference type="AlphaFoldDB" id="A0A1G7QF76"/>
<dbReference type="EC" id="3.2.1.51" evidence="3"/>
<keyword evidence="4 8" id="KW-0732">Signal</keyword>
<reference evidence="10 11" key="1">
    <citation type="submission" date="2016-10" db="EMBL/GenBank/DDBJ databases">
        <authorList>
            <person name="de Groot N.N."/>
        </authorList>
    </citation>
    <scope>NUCLEOTIDE SEQUENCE [LARGE SCALE GENOMIC DNA]</scope>
    <source>
        <strain evidence="10 11">DSM 527</strain>
    </source>
</reference>
<dbReference type="GO" id="GO:0004560">
    <property type="term" value="F:alpha-L-fucosidase activity"/>
    <property type="evidence" value="ECO:0007669"/>
    <property type="project" value="InterPro"/>
</dbReference>
<dbReference type="OrthoDB" id="107551at2"/>
<evidence type="ECO:0000313" key="10">
    <source>
        <dbReference type="EMBL" id="SDF97154.1"/>
    </source>
</evidence>
<gene>
    <name evidence="10" type="ORF">SAMN04488121_10336</name>
</gene>
<dbReference type="SUPFAM" id="SSF51445">
    <property type="entry name" value="(Trans)glycosidases"/>
    <property type="match status" value="1"/>
</dbReference>
<dbReference type="Pfam" id="PF01120">
    <property type="entry name" value="Alpha_L_fucos"/>
    <property type="match status" value="1"/>
</dbReference>
<evidence type="ECO:0000313" key="11">
    <source>
        <dbReference type="Proteomes" id="UP000199045"/>
    </source>
</evidence>
<dbReference type="InterPro" id="IPR016286">
    <property type="entry name" value="FUC_metazoa-typ"/>
</dbReference>
<evidence type="ECO:0000259" key="9">
    <source>
        <dbReference type="Pfam" id="PF01120"/>
    </source>
</evidence>
<feature type="chain" id="PRO_5011472204" description="alpha-L-fucosidase" evidence="8">
    <location>
        <begin position="21"/>
        <end position="446"/>
    </location>
</feature>
<organism evidence="10 11">
    <name type="scientific">Chitinophaga filiformis</name>
    <name type="common">Myxococcus filiformis</name>
    <name type="synonym">Flexibacter filiformis</name>
    <dbReference type="NCBI Taxonomy" id="104663"/>
    <lineage>
        <taxon>Bacteria</taxon>
        <taxon>Pseudomonadati</taxon>
        <taxon>Bacteroidota</taxon>
        <taxon>Chitinophagia</taxon>
        <taxon>Chitinophagales</taxon>
        <taxon>Chitinophagaceae</taxon>
        <taxon>Chitinophaga</taxon>
    </lineage>
</organism>
<dbReference type="PRINTS" id="PR00741">
    <property type="entry name" value="GLHYDRLASE29"/>
</dbReference>
<evidence type="ECO:0000256" key="3">
    <source>
        <dbReference type="ARBA" id="ARBA00012662"/>
    </source>
</evidence>
<proteinExistence type="inferred from homology"/>
<comment type="similarity">
    <text evidence="2">Belongs to the glycosyl hydrolase 29 family.</text>
</comment>
<dbReference type="Gene3D" id="3.20.20.80">
    <property type="entry name" value="Glycosidases"/>
    <property type="match status" value="1"/>
</dbReference>
<dbReference type="PIRSF" id="PIRSF001092">
    <property type="entry name" value="Alpha-L-fucosidase"/>
    <property type="match status" value="1"/>
</dbReference>